<proteinExistence type="predicted"/>
<name>A0A816R973_9BILA</name>
<sequence>MFLLLRRSQVDSLNTFRSLNAEEFQNQRQMVLEDCDKNNDNNQCSVLFDHDDAFYDTIIKQRFDDFEENKFASSEEIATESMELMYSTDEDESSDEKINDEEFIDENEADAISELDKYDNEQSKSATNKTLSKSVTAPMVICQCCERVSLSKAHCSHTDCDNHKKYQINPYSYICFDIHHQLQQIFYREDNIKCFTLQSQPSNNSMSDVYDGEVYRSLLREVETNEVSFIITLIMNVDGIAIGNNTEESLWIMTCAINEIKRQDRFKIHNAIICGICSCFKKPSRSIMQILLKPIVEQLLLLEKHHLFQMKAYSNDYKLIRTYLIGVCNDKPANSLVQNAPEPIGKYGCTRCELSVDDDQIYLRSTARYELIAKKLAKSQHRNQHLSKEDVSNLQLGYLGKCTLTNLSYFDHGYSFLMDTLHTIYHGAFKRLMKLWFHSKYRAQQWSIRQYMQDIEGRLASSTNGSKHLPREIENNLELIKNSSYLADTY</sequence>
<feature type="non-terminal residue" evidence="1">
    <location>
        <position position="1"/>
    </location>
</feature>
<dbReference type="EMBL" id="CAJNRG010004949">
    <property type="protein sequence ID" value="CAF2071072.1"/>
    <property type="molecule type" value="Genomic_DNA"/>
</dbReference>
<gene>
    <name evidence="1" type="ORF">XDN619_LOCUS12573</name>
</gene>
<dbReference type="AlphaFoldDB" id="A0A816R973"/>
<comment type="caution">
    <text evidence="1">The sequence shown here is derived from an EMBL/GenBank/DDBJ whole genome shotgun (WGS) entry which is preliminary data.</text>
</comment>
<accession>A0A816R973</accession>
<evidence type="ECO:0000313" key="2">
    <source>
        <dbReference type="Proteomes" id="UP000663887"/>
    </source>
</evidence>
<organism evidence="1 2">
    <name type="scientific">Rotaria magnacalcarata</name>
    <dbReference type="NCBI Taxonomy" id="392030"/>
    <lineage>
        <taxon>Eukaryota</taxon>
        <taxon>Metazoa</taxon>
        <taxon>Spiralia</taxon>
        <taxon>Gnathifera</taxon>
        <taxon>Rotifera</taxon>
        <taxon>Eurotatoria</taxon>
        <taxon>Bdelloidea</taxon>
        <taxon>Philodinida</taxon>
        <taxon>Philodinidae</taxon>
        <taxon>Rotaria</taxon>
    </lineage>
</organism>
<protein>
    <submittedName>
        <fullName evidence="1">Uncharacterized protein</fullName>
    </submittedName>
</protein>
<reference evidence="1" key="1">
    <citation type="submission" date="2021-02" db="EMBL/GenBank/DDBJ databases">
        <authorList>
            <person name="Nowell W R."/>
        </authorList>
    </citation>
    <scope>NUCLEOTIDE SEQUENCE</scope>
</reference>
<evidence type="ECO:0000313" key="1">
    <source>
        <dbReference type="EMBL" id="CAF2071072.1"/>
    </source>
</evidence>
<dbReference type="Proteomes" id="UP000663887">
    <property type="component" value="Unassembled WGS sequence"/>
</dbReference>